<feature type="domain" description="Protein NO VEIN C-terminal" evidence="1">
    <location>
        <begin position="175"/>
        <end position="230"/>
    </location>
</feature>
<reference evidence="2 3" key="2">
    <citation type="journal article" date="2016" name="Genome Announc.">
        <title>Draft Genome Sequence of Erythromycin- and Oxytetracycline-Sensitive Nocardia seriolae Strain U-1 (NBRC 110359).</title>
        <authorList>
            <person name="Imajoh M."/>
            <person name="Sukeda M."/>
            <person name="Shimizu M."/>
            <person name="Yamane J."/>
            <person name="Ohnishi K."/>
            <person name="Oshima S."/>
        </authorList>
    </citation>
    <scope>NUCLEOTIDE SEQUENCE [LARGE SCALE GENOMIC DNA]</scope>
    <source>
        <strain evidence="2 3">U-1</strain>
    </source>
</reference>
<dbReference type="Pfam" id="PF13020">
    <property type="entry name" value="NOV_C"/>
    <property type="match status" value="1"/>
</dbReference>
<keyword evidence="3" id="KW-1185">Reference proteome</keyword>
<reference evidence="3" key="1">
    <citation type="submission" date="2015-07" db="EMBL/GenBank/DDBJ databases">
        <title>Nocardia seriolae U-1 whole genome shotgun sequence.</title>
        <authorList>
            <person name="Imajoh M."/>
            <person name="Fukumoto Y."/>
            <person name="Sukeda M."/>
            <person name="Yamane J."/>
            <person name="Yamasaki K."/>
            <person name="Shimizu M."/>
            <person name="Ohnishi K."/>
            <person name="Oshima S."/>
        </authorList>
    </citation>
    <scope>NUCLEOTIDE SEQUENCE [LARGE SCALE GENOMIC DNA]</scope>
    <source>
        <strain evidence="3">U-1</strain>
    </source>
</reference>
<evidence type="ECO:0000313" key="2">
    <source>
        <dbReference type="EMBL" id="GAP32172.1"/>
    </source>
</evidence>
<dbReference type="EMBL" id="BBYQ01000144">
    <property type="protein sequence ID" value="GAP32172.1"/>
    <property type="molecule type" value="Genomic_DNA"/>
</dbReference>
<gene>
    <name evidence="2" type="ORF">NSK11_contig00144-0014</name>
</gene>
<sequence>MLPRHGLCYAVLLLARTATLAPRRTVDDWIAAARMHGSFLASAIDLEVPSTMLVDRGLARIGRSLELSPQLAAATDCRDADGLFQVARLLLITAPPAWLRLAVSRDGVTREYIPASDLDSLRWLEPNLDRLLIEAHEHAYSSAETEWQKQIGDAAELFVLAALRHSGLKPVHVARISDVYGYDIEVRDPRTERIEVKAAGPRTARTFHLSRNEFDKSQQHGDEWRLLQVIFESSAFVAEELNQSHVEGVYEIDSHQLRRIVPPDSPRFFWEESALITPPEEAWRRSHLALDPEFTIPGFRSA</sequence>
<dbReference type="AlphaFoldDB" id="A0ABC9Z2W0"/>
<evidence type="ECO:0000313" key="3">
    <source>
        <dbReference type="Proteomes" id="UP000037179"/>
    </source>
</evidence>
<dbReference type="InterPro" id="IPR024975">
    <property type="entry name" value="NOV_C"/>
</dbReference>
<dbReference type="Proteomes" id="UP000037179">
    <property type="component" value="Unassembled WGS sequence"/>
</dbReference>
<comment type="caution">
    <text evidence="2">The sequence shown here is derived from an EMBL/GenBank/DDBJ whole genome shotgun (WGS) entry which is preliminary data.</text>
</comment>
<accession>A0ABC9Z2W0</accession>
<proteinExistence type="predicted"/>
<evidence type="ECO:0000259" key="1">
    <source>
        <dbReference type="Pfam" id="PF13020"/>
    </source>
</evidence>
<protein>
    <recommendedName>
        <fullName evidence="1">Protein NO VEIN C-terminal domain-containing protein</fullName>
    </recommendedName>
</protein>
<name>A0ABC9Z2W0_9NOCA</name>
<organism evidence="2 3">
    <name type="scientific">Nocardia seriolae</name>
    <dbReference type="NCBI Taxonomy" id="37332"/>
    <lineage>
        <taxon>Bacteria</taxon>
        <taxon>Bacillati</taxon>
        <taxon>Actinomycetota</taxon>
        <taxon>Actinomycetes</taxon>
        <taxon>Mycobacteriales</taxon>
        <taxon>Nocardiaceae</taxon>
        <taxon>Nocardia</taxon>
    </lineage>
</organism>